<dbReference type="AlphaFoldDB" id="A0A7S1Y4J4"/>
<dbReference type="GO" id="GO:0005385">
    <property type="term" value="F:zinc ion transmembrane transporter activity"/>
    <property type="evidence" value="ECO:0007669"/>
    <property type="project" value="TreeGrafter"/>
</dbReference>
<dbReference type="InterPro" id="IPR058533">
    <property type="entry name" value="Cation_efflux_TM"/>
</dbReference>
<feature type="transmembrane region" description="Helical" evidence="6">
    <location>
        <begin position="119"/>
        <end position="138"/>
    </location>
</feature>
<feature type="transmembrane region" description="Helical" evidence="6">
    <location>
        <begin position="41"/>
        <end position="64"/>
    </location>
</feature>
<reference evidence="8" key="1">
    <citation type="submission" date="2021-01" db="EMBL/GenBank/DDBJ databases">
        <authorList>
            <person name="Corre E."/>
            <person name="Pelletier E."/>
            <person name="Niang G."/>
            <person name="Scheremetjew M."/>
            <person name="Finn R."/>
            <person name="Kale V."/>
            <person name="Holt S."/>
            <person name="Cochrane G."/>
            <person name="Meng A."/>
            <person name="Brown T."/>
            <person name="Cohen L."/>
        </authorList>
    </citation>
    <scope>NUCLEOTIDE SEQUENCE</scope>
    <source>
        <strain evidence="8">CCMP 410</strain>
    </source>
</reference>
<organism evidence="8">
    <name type="scientific">Grammatophora oceanica</name>
    <dbReference type="NCBI Taxonomy" id="210454"/>
    <lineage>
        <taxon>Eukaryota</taxon>
        <taxon>Sar</taxon>
        <taxon>Stramenopiles</taxon>
        <taxon>Ochrophyta</taxon>
        <taxon>Bacillariophyta</taxon>
        <taxon>Fragilariophyceae</taxon>
        <taxon>Fragilariophycidae</taxon>
        <taxon>Rhabdonematales</taxon>
        <taxon>Grammatophoraceae</taxon>
        <taxon>Grammatophora</taxon>
    </lineage>
</organism>
<dbReference type="GO" id="GO:0005886">
    <property type="term" value="C:plasma membrane"/>
    <property type="evidence" value="ECO:0007669"/>
    <property type="project" value="TreeGrafter"/>
</dbReference>
<evidence type="ECO:0000256" key="3">
    <source>
        <dbReference type="ARBA" id="ARBA00022906"/>
    </source>
</evidence>
<accession>A0A7S1Y4J4</accession>
<dbReference type="PANTHER" id="PTHR11562">
    <property type="entry name" value="CATION EFFLUX PROTEIN/ ZINC TRANSPORTER"/>
    <property type="match status" value="1"/>
</dbReference>
<feature type="transmembrane region" description="Helical" evidence="6">
    <location>
        <begin position="285"/>
        <end position="306"/>
    </location>
</feature>
<keyword evidence="3" id="KW-0813">Transport</keyword>
<keyword evidence="4 6" id="KW-1133">Transmembrane helix</keyword>
<protein>
    <recommendedName>
        <fullName evidence="7">Cation efflux protein transmembrane domain-containing protein</fullName>
    </recommendedName>
</protein>
<evidence type="ECO:0000313" key="8">
    <source>
        <dbReference type="EMBL" id="CAD9279595.1"/>
    </source>
</evidence>
<dbReference type="InterPro" id="IPR050681">
    <property type="entry name" value="CDF/SLC30A"/>
</dbReference>
<feature type="domain" description="Cation efflux protein transmembrane" evidence="7">
    <location>
        <begin position="130"/>
        <end position="302"/>
    </location>
</feature>
<dbReference type="PANTHER" id="PTHR11562:SF17">
    <property type="entry name" value="RE54080P-RELATED"/>
    <property type="match status" value="1"/>
</dbReference>
<evidence type="ECO:0000259" key="7">
    <source>
        <dbReference type="Pfam" id="PF01545"/>
    </source>
</evidence>
<evidence type="ECO:0000256" key="2">
    <source>
        <dbReference type="ARBA" id="ARBA00022692"/>
    </source>
</evidence>
<proteinExistence type="predicted"/>
<sequence length="330" mass="36217">MMQSSLRSADEKLVMRQDVYGSTEAEEEELLKTEAERPSNVAVLGVAFYSFLAFTIVQTVFAIIAQSQAMMTDCAAMYVDTGTYLVNMIAERWKTKIDSDDTALSLSDSQMRRQQMKRLLAELIPPVISVLTLLWVTLSTLRESLGVLCVFRHETFAPSGDQPDLTIMLVFSALNLVLDVINVGCFARTENAVLTPPSFQPRDAARESTFLLSEDVTKADTTEASTVLQDEASLDDVDTSDFNLNMCSAWTHVFADTLRSVAVLLAAGFAKLFPELMSASLADALAAAFVSLIIMVSLAPLIQGIWRTTVDLFWLCSDSEPVCAPAIHEV</sequence>
<dbReference type="EMBL" id="HBGK01016960">
    <property type="protein sequence ID" value="CAD9279595.1"/>
    <property type="molecule type" value="Transcribed_RNA"/>
</dbReference>
<dbReference type="Gene3D" id="1.20.1510.10">
    <property type="entry name" value="Cation efflux protein transmembrane domain"/>
    <property type="match status" value="1"/>
</dbReference>
<dbReference type="InterPro" id="IPR027469">
    <property type="entry name" value="Cation_efflux_TMD_sf"/>
</dbReference>
<keyword evidence="3" id="KW-0862">Zinc</keyword>
<comment type="subcellular location">
    <subcellularLocation>
        <location evidence="1">Membrane</location>
        <topology evidence="1">Multi-pass membrane protein</topology>
    </subcellularLocation>
</comment>
<evidence type="ECO:0000256" key="1">
    <source>
        <dbReference type="ARBA" id="ARBA00004141"/>
    </source>
</evidence>
<keyword evidence="3" id="KW-0406">Ion transport</keyword>
<keyword evidence="5 6" id="KW-0472">Membrane</keyword>
<dbReference type="Pfam" id="PF01545">
    <property type="entry name" value="Cation_efflux"/>
    <property type="match status" value="1"/>
</dbReference>
<evidence type="ECO:0000256" key="4">
    <source>
        <dbReference type="ARBA" id="ARBA00022989"/>
    </source>
</evidence>
<keyword evidence="2 6" id="KW-0812">Transmembrane</keyword>
<evidence type="ECO:0000256" key="5">
    <source>
        <dbReference type="ARBA" id="ARBA00023136"/>
    </source>
</evidence>
<name>A0A7S1Y4J4_9STRA</name>
<gene>
    <name evidence="8" type="ORF">GOCE00092_LOCUS8505</name>
</gene>
<dbReference type="SUPFAM" id="SSF161111">
    <property type="entry name" value="Cation efflux protein transmembrane domain-like"/>
    <property type="match status" value="1"/>
</dbReference>
<keyword evidence="3" id="KW-0864">Zinc transport</keyword>
<evidence type="ECO:0000256" key="6">
    <source>
        <dbReference type="SAM" id="Phobius"/>
    </source>
</evidence>